<dbReference type="PANTHER" id="PTHR19957">
    <property type="entry name" value="SYNTAXIN"/>
    <property type="match status" value="1"/>
</dbReference>
<keyword evidence="6" id="KW-1133">Transmembrane helix</keyword>
<evidence type="ECO:0000256" key="2">
    <source>
        <dbReference type="ARBA" id="ARBA00022448"/>
    </source>
</evidence>
<evidence type="ECO:0000256" key="4">
    <source>
        <dbReference type="ARBA" id="ARBA00023136"/>
    </source>
</evidence>
<protein>
    <submittedName>
        <fullName evidence="9">Syntaxin-8</fullName>
    </submittedName>
</protein>
<evidence type="ECO:0000313" key="9">
    <source>
        <dbReference type="RefSeq" id="XP_012935002.1"/>
    </source>
</evidence>
<dbReference type="SUPFAM" id="SSF58038">
    <property type="entry name" value="SNARE fusion complex"/>
    <property type="match status" value="1"/>
</dbReference>
<dbReference type="Gene3D" id="1.20.5.110">
    <property type="match status" value="1"/>
</dbReference>
<dbReference type="Proteomes" id="UP000694888">
    <property type="component" value="Unplaced"/>
</dbReference>
<evidence type="ECO:0000256" key="3">
    <source>
        <dbReference type="ARBA" id="ARBA00023054"/>
    </source>
</evidence>
<sequence length="239" mass="27309">MGGDTWLSEYEACSRLGQDLMEQINERNKHARTSSAYTKLSAQIRSKTRQFTSDLNRLKQNLMRASASYHITQREVERRQGMMDVLVTKEKQIDEATRNEGSSRSLLLGHGGGGDTFSQADPWGMNDEPEVFRDMSNTDLQQQQQSVIHEQDRGLEALSHVVSRQKQMAIDIGNEVDDQNELLDDIGDHIDRTDNRVQRETRHIRIVDRKSAGCWYYVVIMLLFIAIVIIGVVPYNGKP</sequence>
<evidence type="ECO:0000313" key="8">
    <source>
        <dbReference type="Proteomes" id="UP000694888"/>
    </source>
</evidence>
<dbReference type="PANTHER" id="PTHR19957:SF124">
    <property type="entry name" value="SYNTAXIN-8"/>
    <property type="match status" value="1"/>
</dbReference>
<keyword evidence="2" id="KW-0813">Transport</keyword>
<dbReference type="GeneID" id="101852672"/>
<dbReference type="InterPro" id="IPR000727">
    <property type="entry name" value="T_SNARE_dom"/>
</dbReference>
<keyword evidence="6" id="KW-0812">Transmembrane</keyword>
<feature type="domain" description="T-SNARE coiled-coil homology" evidence="7">
    <location>
        <begin position="145"/>
        <end position="207"/>
    </location>
</feature>
<dbReference type="SMART" id="SM00397">
    <property type="entry name" value="t_SNARE"/>
    <property type="match status" value="1"/>
</dbReference>
<evidence type="ECO:0000256" key="6">
    <source>
        <dbReference type="SAM" id="Phobius"/>
    </source>
</evidence>
<gene>
    <name evidence="9" type="primary">LOC101852672</name>
</gene>
<feature type="region of interest" description="Disordered" evidence="5">
    <location>
        <begin position="96"/>
        <end position="115"/>
    </location>
</feature>
<keyword evidence="3" id="KW-0175">Coiled coil</keyword>
<comment type="subcellular location">
    <subcellularLocation>
        <location evidence="1">Membrane</location>
    </subcellularLocation>
</comment>
<dbReference type="InterPro" id="IPR041875">
    <property type="entry name" value="Syntaxin-8_SNARE"/>
</dbReference>
<keyword evidence="8" id="KW-1185">Reference proteome</keyword>
<dbReference type="InterPro" id="IPR045242">
    <property type="entry name" value="Syntaxin"/>
</dbReference>
<keyword evidence="4 6" id="KW-0472">Membrane</keyword>
<dbReference type="PROSITE" id="PS50192">
    <property type="entry name" value="T_SNARE"/>
    <property type="match status" value="1"/>
</dbReference>
<organism evidence="8 9">
    <name type="scientific">Aplysia californica</name>
    <name type="common">California sea hare</name>
    <dbReference type="NCBI Taxonomy" id="6500"/>
    <lineage>
        <taxon>Eukaryota</taxon>
        <taxon>Metazoa</taxon>
        <taxon>Spiralia</taxon>
        <taxon>Lophotrochozoa</taxon>
        <taxon>Mollusca</taxon>
        <taxon>Gastropoda</taxon>
        <taxon>Heterobranchia</taxon>
        <taxon>Euthyneura</taxon>
        <taxon>Tectipleura</taxon>
        <taxon>Aplysiida</taxon>
        <taxon>Aplysioidea</taxon>
        <taxon>Aplysiidae</taxon>
        <taxon>Aplysia</taxon>
    </lineage>
</organism>
<dbReference type="CDD" id="cd15852">
    <property type="entry name" value="SNARE_Syntaxin8"/>
    <property type="match status" value="1"/>
</dbReference>
<dbReference type="RefSeq" id="XP_012935002.1">
    <property type="nucleotide sequence ID" value="XM_013079548.2"/>
</dbReference>
<accession>A0ABM0ZUZ9</accession>
<evidence type="ECO:0000256" key="5">
    <source>
        <dbReference type="SAM" id="MobiDB-lite"/>
    </source>
</evidence>
<name>A0ABM0ZUZ9_APLCA</name>
<feature type="transmembrane region" description="Helical" evidence="6">
    <location>
        <begin position="215"/>
        <end position="235"/>
    </location>
</feature>
<evidence type="ECO:0000256" key="1">
    <source>
        <dbReference type="ARBA" id="ARBA00004370"/>
    </source>
</evidence>
<proteinExistence type="predicted"/>
<evidence type="ECO:0000259" key="7">
    <source>
        <dbReference type="PROSITE" id="PS50192"/>
    </source>
</evidence>
<reference evidence="9" key="1">
    <citation type="submission" date="2025-08" db="UniProtKB">
        <authorList>
            <consortium name="RefSeq"/>
        </authorList>
    </citation>
    <scope>IDENTIFICATION</scope>
</reference>